<reference evidence="1" key="1">
    <citation type="journal article" date="2022" name="Arch. Microbiol.">
        <title>Microbulbifer okhotskensis sp. nov., isolated from a deep bottom sediment of the Okhotsk Sea.</title>
        <authorList>
            <person name="Romanenko L."/>
            <person name="Kurilenko V."/>
            <person name="Otstavnykh N."/>
            <person name="Velansky P."/>
            <person name="Isaeva M."/>
            <person name="Mikhailov V."/>
        </authorList>
    </citation>
    <scope>NUCLEOTIDE SEQUENCE</scope>
    <source>
        <strain evidence="1">OS29</strain>
    </source>
</reference>
<dbReference type="EMBL" id="JALBWM010000082">
    <property type="protein sequence ID" value="MCO1335793.1"/>
    <property type="molecule type" value="Genomic_DNA"/>
</dbReference>
<protein>
    <submittedName>
        <fullName evidence="1">Uncharacterized protein</fullName>
    </submittedName>
</protein>
<evidence type="ECO:0000313" key="2">
    <source>
        <dbReference type="Proteomes" id="UP001139028"/>
    </source>
</evidence>
<proteinExistence type="predicted"/>
<comment type="caution">
    <text evidence="1">The sequence shown here is derived from an EMBL/GenBank/DDBJ whole genome shotgun (WGS) entry which is preliminary data.</text>
</comment>
<gene>
    <name evidence="1" type="ORF">MO867_15770</name>
</gene>
<organism evidence="1 2">
    <name type="scientific">Microbulbifer okhotskensis</name>
    <dbReference type="NCBI Taxonomy" id="2926617"/>
    <lineage>
        <taxon>Bacteria</taxon>
        <taxon>Pseudomonadati</taxon>
        <taxon>Pseudomonadota</taxon>
        <taxon>Gammaproteobacteria</taxon>
        <taxon>Cellvibrionales</taxon>
        <taxon>Microbulbiferaceae</taxon>
        <taxon>Microbulbifer</taxon>
    </lineage>
</organism>
<evidence type="ECO:0000313" key="1">
    <source>
        <dbReference type="EMBL" id="MCO1335793.1"/>
    </source>
</evidence>
<dbReference type="RefSeq" id="WP_252470830.1">
    <property type="nucleotide sequence ID" value="NZ_JALBWM010000082.1"/>
</dbReference>
<keyword evidence="2" id="KW-1185">Reference proteome</keyword>
<dbReference type="AlphaFoldDB" id="A0A9X2EUG9"/>
<accession>A0A9X2EUG9</accession>
<name>A0A9X2EUG9_9GAMM</name>
<sequence length="152" mass="17779">MKFNSRVVSSIVSKFILNAKVTPFCVGFAFVFDQSDSSEMLVGVCQKSEVESWKRLYKKDIKYYLWNVAEYKYFEDDQLKVDISPLFKMNSRLDLLQFFCGLLPLIRAEIKLNTGHEVYCFVHDLDDDDVDGYLARSLSVDELLRLKEDNYL</sequence>
<dbReference type="Proteomes" id="UP001139028">
    <property type="component" value="Unassembled WGS sequence"/>
</dbReference>